<sequence>MVATLSGLWDEMRLKLAQAIKAYNDNDITLSDLKAFLREHRDEIDQLPQTDLKLVADWMNARSDRLDGENRAERANLENIRILTDAWADAHGKGVTEGLERAIRLGGLGATASRSGPHFSDRAISYHLT</sequence>
<dbReference type="AlphaFoldDB" id="A0A318QEH8"/>
<evidence type="ECO:0000313" key="2">
    <source>
        <dbReference type="Proteomes" id="UP000247814"/>
    </source>
</evidence>
<proteinExistence type="predicted"/>
<keyword evidence="2" id="KW-1185">Reference proteome</keyword>
<dbReference type="RefSeq" id="WP_110569933.1">
    <property type="nucleotide sequence ID" value="NZ_CP137147.1"/>
</dbReference>
<accession>A0A318QEH8</accession>
<protein>
    <submittedName>
        <fullName evidence="1">Uncharacterized protein</fullName>
    </submittedName>
</protein>
<dbReference type="EMBL" id="NKUA01000020">
    <property type="protein sequence ID" value="PYD78017.1"/>
    <property type="molecule type" value="Genomic_DNA"/>
</dbReference>
<evidence type="ECO:0000313" key="1">
    <source>
        <dbReference type="EMBL" id="PYD78017.1"/>
    </source>
</evidence>
<dbReference type="Proteomes" id="UP000247814">
    <property type="component" value="Unassembled WGS sequence"/>
</dbReference>
<organism evidence="1 2">
    <name type="scientific">Komagataeibacter sucrofermentans</name>
    <dbReference type="NCBI Taxonomy" id="1053551"/>
    <lineage>
        <taxon>Bacteria</taxon>
        <taxon>Pseudomonadati</taxon>
        <taxon>Pseudomonadota</taxon>
        <taxon>Alphaproteobacteria</taxon>
        <taxon>Acetobacterales</taxon>
        <taxon>Acetobacteraceae</taxon>
        <taxon>Komagataeibacter</taxon>
    </lineage>
</organism>
<comment type="caution">
    <text evidence="1">The sequence shown here is derived from an EMBL/GenBank/DDBJ whole genome shotgun (WGS) entry which is preliminary data.</text>
</comment>
<gene>
    <name evidence="1" type="ORF">CFR77_13065</name>
</gene>
<name>A0A318QEH8_9PROT</name>
<reference evidence="1 2" key="1">
    <citation type="submission" date="2017-07" db="EMBL/GenBank/DDBJ databases">
        <title>A draft genome sequence of Komagataeibacter sucrofermentans LMG 18788.</title>
        <authorList>
            <person name="Skraban J."/>
            <person name="Cleenwerck I."/>
            <person name="Vandamme P."/>
            <person name="Trcek J."/>
        </authorList>
    </citation>
    <scope>NUCLEOTIDE SEQUENCE [LARGE SCALE GENOMIC DNA]</scope>
    <source>
        <strain evidence="1 2">LMG 18788</strain>
    </source>
</reference>